<dbReference type="Proteomes" id="UP000317316">
    <property type="component" value="Unassembled WGS sequence"/>
</dbReference>
<feature type="compositionally biased region" description="Polar residues" evidence="1">
    <location>
        <begin position="82"/>
        <end position="96"/>
    </location>
</feature>
<dbReference type="AlphaFoldDB" id="A0A544TA83"/>
<protein>
    <submittedName>
        <fullName evidence="2">Endolytic transglycosylase MltG</fullName>
    </submittedName>
</protein>
<reference evidence="2 3" key="1">
    <citation type="submission" date="2019-05" db="EMBL/GenBank/DDBJ databases">
        <title>Psychrobacillus vulpis sp. nov., a new species isolated from feces of a red fox that inhabits in The Tablas de Daimiel Natural Park, Albacete, Spain.</title>
        <authorList>
            <person name="Rodriguez M."/>
            <person name="Reina J.C."/>
            <person name="Bejar V."/>
            <person name="Llamas I."/>
        </authorList>
    </citation>
    <scope>NUCLEOTIDE SEQUENCE [LARGE SCALE GENOMIC DNA]</scope>
    <source>
        <strain evidence="2 3">NEAU-3TGS17</strain>
    </source>
</reference>
<feature type="region of interest" description="Disordered" evidence="1">
    <location>
        <begin position="63"/>
        <end position="96"/>
    </location>
</feature>
<name>A0A544TA83_9BACI</name>
<evidence type="ECO:0000256" key="1">
    <source>
        <dbReference type="SAM" id="MobiDB-lite"/>
    </source>
</evidence>
<dbReference type="Gene3D" id="3.30.1490.480">
    <property type="entry name" value="Endolytic murein transglycosylase"/>
    <property type="match status" value="1"/>
</dbReference>
<accession>A0A544TA83</accession>
<organism evidence="2 3">
    <name type="scientific">Psychrobacillus lasiicapitis</name>
    <dbReference type="NCBI Taxonomy" id="1636719"/>
    <lineage>
        <taxon>Bacteria</taxon>
        <taxon>Bacillati</taxon>
        <taxon>Bacillota</taxon>
        <taxon>Bacilli</taxon>
        <taxon>Bacillales</taxon>
        <taxon>Bacillaceae</taxon>
        <taxon>Psychrobacillus</taxon>
    </lineage>
</organism>
<evidence type="ECO:0000313" key="3">
    <source>
        <dbReference type="Proteomes" id="UP000317316"/>
    </source>
</evidence>
<sequence>MNKAAIRFLGVGLFLAGAAFQIHLMVGENDQAKGDITPQAYKQAQTELKNVKNQLAQLQLDLDNAQQEQTASETEKKVETADTASNEATNSVLHIQSGMTSRDISTSLEQAGIIQNKQDFEDYLIAQDLSSKIQIGQFELNSTMTIKQIAEIITK</sequence>
<proteinExistence type="predicted"/>
<comment type="caution">
    <text evidence="2">The sequence shown here is derived from an EMBL/GenBank/DDBJ whole genome shotgun (WGS) entry which is preliminary data.</text>
</comment>
<dbReference type="OrthoDB" id="2138957at2"/>
<evidence type="ECO:0000313" key="2">
    <source>
        <dbReference type="EMBL" id="TQR14349.1"/>
    </source>
</evidence>
<gene>
    <name evidence="2" type="ORF">FG382_07785</name>
</gene>
<dbReference type="RefSeq" id="WP_142538333.1">
    <property type="nucleotide sequence ID" value="NZ_BMIE01000003.1"/>
</dbReference>
<keyword evidence="3" id="KW-1185">Reference proteome</keyword>
<dbReference type="EMBL" id="VDGH01000004">
    <property type="protein sequence ID" value="TQR14349.1"/>
    <property type="molecule type" value="Genomic_DNA"/>
</dbReference>